<dbReference type="InterPro" id="IPR012936">
    <property type="entry name" value="Erv_C"/>
</dbReference>
<evidence type="ECO:0000256" key="5">
    <source>
        <dbReference type="ARBA" id="ARBA00023136"/>
    </source>
</evidence>
<reference evidence="10 11" key="1">
    <citation type="submission" date="2024-10" db="EMBL/GenBank/DDBJ databases">
        <title>Updated reference genomes for cyclostephanoid diatoms.</title>
        <authorList>
            <person name="Roberts W.R."/>
            <person name="Alverson A.J."/>
        </authorList>
    </citation>
    <scope>NUCLEOTIDE SEQUENCE [LARGE SCALE GENOMIC DNA]</scope>
    <source>
        <strain evidence="10 11">AJA232-27</strain>
    </source>
</reference>
<feature type="transmembrane region" description="Helical" evidence="7">
    <location>
        <begin position="518"/>
        <end position="541"/>
    </location>
</feature>
<evidence type="ECO:0000259" key="9">
    <source>
        <dbReference type="Pfam" id="PF13850"/>
    </source>
</evidence>
<evidence type="ECO:0000256" key="6">
    <source>
        <dbReference type="SAM" id="MobiDB-lite"/>
    </source>
</evidence>
<evidence type="ECO:0000256" key="4">
    <source>
        <dbReference type="ARBA" id="ARBA00022989"/>
    </source>
</evidence>
<sequence length="550" mass="60747">MIPGLEYEPTDGGGGSSSSASNAYQQQQQQYPQSSSPTQLHRRRNAATNGNGYNSASSSSGGNYENDNKYNKPPSSIPRAVRKLDIFPKAERDYTVRTERGGQLTAIGYVLMSVLIIAEWMTWRGMNGMSLEHIVVDTSLGKRMRVNLNITFPSLHCDDLHLDVIDTAGDSQLNLSDKMFKQRLMFDGTTLKPIGQQKIAAEANIKAEEDRKRREALEKQIEPDYCGPCYGAHETETDCCNTCDSVLEAYKRKHWNDMAVQSMSEQCIREGRSTYTPKKMSRGEGCNLSGYFTVNRVAGNFHIAMGEGVDRDGRHIHHFLPEDRVNFNASHVVHELSFMDEEYADAIAGGGGGGSGGEGGKAVKTKGGGINGEKSMNGIHKTTTEELGTTGLFQYFIKIVPTRYKGDIVDSLGSTSSSQRRDGGKSDNNNKVVETNRYFYTERFRPLIGEVHEEAILRGDPDFGTAGAHVGGKTGGTLHEKMEHHDKENAVLPGIFFIYEIYPFAVEITKNRVPFVHLLMRVMATVGGVFTMMSLIDGVLYSREKKGSRG</sequence>
<name>A0ABD3M0G4_9STRA</name>
<keyword evidence="5 7" id="KW-0472">Membrane</keyword>
<protein>
    <recommendedName>
        <fullName evidence="12">Endoplasmic reticulum-Golgi intermediate compartment protein 3</fullName>
    </recommendedName>
</protein>
<dbReference type="Proteomes" id="UP001530293">
    <property type="component" value="Unassembled WGS sequence"/>
</dbReference>
<dbReference type="AlphaFoldDB" id="A0ABD3M0G4"/>
<keyword evidence="4 7" id="KW-1133">Transmembrane helix</keyword>
<evidence type="ECO:0000313" key="11">
    <source>
        <dbReference type="Proteomes" id="UP001530293"/>
    </source>
</evidence>
<evidence type="ECO:0000256" key="2">
    <source>
        <dbReference type="ARBA" id="ARBA00005648"/>
    </source>
</evidence>
<comment type="similarity">
    <text evidence="2">Belongs to the ERGIC family.</text>
</comment>
<dbReference type="PANTHER" id="PTHR10984:SF25">
    <property type="entry name" value="ENDOPLASMIC RETICULUM-GOLGI INTERMEDIATE COMPARTMENT PROTEIN 3"/>
    <property type="match status" value="1"/>
</dbReference>
<dbReference type="InterPro" id="IPR045888">
    <property type="entry name" value="Erv"/>
</dbReference>
<feature type="domain" description="Endoplasmic reticulum vesicle transporter N-terminal" evidence="9">
    <location>
        <begin position="81"/>
        <end position="173"/>
    </location>
</feature>
<keyword evidence="11" id="KW-1185">Reference proteome</keyword>
<dbReference type="GO" id="GO:0016020">
    <property type="term" value="C:membrane"/>
    <property type="evidence" value="ECO:0007669"/>
    <property type="project" value="UniProtKB-SubCell"/>
</dbReference>
<feature type="compositionally biased region" description="Low complexity" evidence="6">
    <location>
        <begin position="46"/>
        <end position="64"/>
    </location>
</feature>
<dbReference type="PANTHER" id="PTHR10984">
    <property type="entry name" value="ENDOPLASMIC RETICULUM-GOLGI INTERMEDIATE COMPARTMENT PROTEIN"/>
    <property type="match status" value="1"/>
</dbReference>
<keyword evidence="3 7" id="KW-0812">Transmembrane</keyword>
<accession>A0ABD3M0G4</accession>
<dbReference type="Pfam" id="PF13850">
    <property type="entry name" value="ERGIC_N"/>
    <property type="match status" value="1"/>
</dbReference>
<dbReference type="InterPro" id="IPR039542">
    <property type="entry name" value="Erv_N"/>
</dbReference>
<evidence type="ECO:0000256" key="1">
    <source>
        <dbReference type="ARBA" id="ARBA00004141"/>
    </source>
</evidence>
<gene>
    <name evidence="10" type="ORF">ACHAWU_000892</name>
</gene>
<proteinExistence type="inferred from homology"/>
<comment type="caution">
    <text evidence="10">The sequence shown here is derived from an EMBL/GenBank/DDBJ whole genome shotgun (WGS) entry which is preliminary data.</text>
</comment>
<comment type="subcellular location">
    <subcellularLocation>
        <location evidence="1">Membrane</location>
        <topology evidence="1">Multi-pass membrane protein</topology>
    </subcellularLocation>
</comment>
<evidence type="ECO:0008006" key="12">
    <source>
        <dbReference type="Google" id="ProtNLM"/>
    </source>
</evidence>
<dbReference type="EMBL" id="JALLBG020000264">
    <property type="protein sequence ID" value="KAL3757495.1"/>
    <property type="molecule type" value="Genomic_DNA"/>
</dbReference>
<dbReference type="Pfam" id="PF07970">
    <property type="entry name" value="COPIIcoated_ERV"/>
    <property type="match status" value="1"/>
</dbReference>
<evidence type="ECO:0000313" key="10">
    <source>
        <dbReference type="EMBL" id="KAL3757495.1"/>
    </source>
</evidence>
<feature type="region of interest" description="Disordered" evidence="6">
    <location>
        <begin position="1"/>
        <end position="77"/>
    </location>
</feature>
<feature type="domain" description="Endoplasmic reticulum vesicle transporter C-terminal" evidence="8">
    <location>
        <begin position="229"/>
        <end position="537"/>
    </location>
</feature>
<feature type="compositionally biased region" description="Low complexity" evidence="6">
    <location>
        <begin position="17"/>
        <end position="39"/>
    </location>
</feature>
<organism evidence="10 11">
    <name type="scientific">Discostella pseudostelligera</name>
    <dbReference type="NCBI Taxonomy" id="259834"/>
    <lineage>
        <taxon>Eukaryota</taxon>
        <taxon>Sar</taxon>
        <taxon>Stramenopiles</taxon>
        <taxon>Ochrophyta</taxon>
        <taxon>Bacillariophyta</taxon>
        <taxon>Coscinodiscophyceae</taxon>
        <taxon>Thalassiosirophycidae</taxon>
        <taxon>Stephanodiscales</taxon>
        <taxon>Stephanodiscaceae</taxon>
        <taxon>Discostella</taxon>
    </lineage>
</organism>
<evidence type="ECO:0000256" key="3">
    <source>
        <dbReference type="ARBA" id="ARBA00022692"/>
    </source>
</evidence>
<evidence type="ECO:0000259" key="8">
    <source>
        <dbReference type="Pfam" id="PF07970"/>
    </source>
</evidence>
<evidence type="ECO:0000256" key="7">
    <source>
        <dbReference type="SAM" id="Phobius"/>
    </source>
</evidence>